<dbReference type="SUPFAM" id="SSF53335">
    <property type="entry name" value="S-adenosyl-L-methionine-dependent methyltransferases"/>
    <property type="match status" value="1"/>
</dbReference>
<dbReference type="SUPFAM" id="SSF47413">
    <property type="entry name" value="lambda repressor-like DNA-binding domains"/>
    <property type="match status" value="1"/>
</dbReference>
<dbReference type="Pfam" id="PF13443">
    <property type="entry name" value="HTH_26"/>
    <property type="match status" value="1"/>
</dbReference>
<gene>
    <name evidence="2" type="ORF">NPA07_03180</name>
</gene>
<feature type="domain" description="HTH cro/C1-type" evidence="1">
    <location>
        <begin position="30"/>
        <end position="66"/>
    </location>
</feature>
<dbReference type="CDD" id="cd00093">
    <property type="entry name" value="HTH_XRE"/>
    <property type="match status" value="1"/>
</dbReference>
<dbReference type="PROSITE" id="PS50943">
    <property type="entry name" value="HTH_CROC1"/>
    <property type="match status" value="1"/>
</dbReference>
<name>A0ABY5IYV1_9BACT</name>
<organism evidence="2 3">
    <name type="scientific">Mycoplasmopsis caviae</name>
    <dbReference type="NCBI Taxonomy" id="55603"/>
    <lineage>
        <taxon>Bacteria</taxon>
        <taxon>Bacillati</taxon>
        <taxon>Mycoplasmatota</taxon>
        <taxon>Mycoplasmoidales</taxon>
        <taxon>Metamycoplasmataceae</taxon>
        <taxon>Mycoplasmopsis</taxon>
    </lineage>
</organism>
<reference evidence="2" key="1">
    <citation type="submission" date="2022-07" db="EMBL/GenBank/DDBJ databases">
        <title>Complete genome of Mycoplasma caviae type strain G122.</title>
        <authorList>
            <person name="Spergser J."/>
        </authorList>
    </citation>
    <scope>NUCLEOTIDE SEQUENCE</scope>
    <source>
        <strain evidence="2">G122</strain>
    </source>
</reference>
<dbReference type="Proteomes" id="UP001058569">
    <property type="component" value="Chromosome"/>
</dbReference>
<evidence type="ECO:0000313" key="2">
    <source>
        <dbReference type="EMBL" id="UUD34799.1"/>
    </source>
</evidence>
<dbReference type="InterPro" id="IPR011639">
    <property type="entry name" value="MethylTrfase_TaqI-like_dom"/>
</dbReference>
<dbReference type="Pfam" id="PF07669">
    <property type="entry name" value="Eco57I"/>
    <property type="match status" value="1"/>
</dbReference>
<protein>
    <submittedName>
        <fullName evidence="2">Helix-turn-helix domain-containing protein</fullName>
    </submittedName>
</protein>
<dbReference type="PRINTS" id="PR00507">
    <property type="entry name" value="N12N6MTFRASE"/>
</dbReference>
<keyword evidence="3" id="KW-1185">Reference proteome</keyword>
<dbReference type="Gene3D" id="3.40.50.150">
    <property type="entry name" value="Vaccinia Virus protein VP39"/>
    <property type="match status" value="1"/>
</dbReference>
<dbReference type="Gene3D" id="1.10.260.40">
    <property type="entry name" value="lambda repressor-like DNA-binding domains"/>
    <property type="match status" value="1"/>
</dbReference>
<sequence length="487" mass="56666">MGEIDMALNYDGLWKLLDERKYNKTILRQLTGLSHSTVAKLTKGENITTDVLERICNALNCKIEEIVKVVDSNDTFKFSDPYISNCKSATSMSNMELFKYYNKLNENNLHSSSRDDICTPMECVKLMIDYIPDELWNRKNIKVLDPCCGNGNFGAYCKTKINEDSIFYNEINEKRLKNCIKILSPKNWSCRNAFDFVNDHNLKFDLVMANLPYSGGGNKNQSLSNNFIELGIDLLNDKGYLCYVTPNNWMSYNNNNTTLKKLLKYGSFIVIDNDIKKYFNGVGSSFTVFIWQKGVFNNKTKVINNFLIKDVKENVIIPNDMNFLPLYLSNEVISIAKKIVGDQFNKFTYRCDLHNFTKKDSLSDTKNKLFKYRTIHTARKTRYATIKQDIYDKWIIIVPLSTYFIPYIEHKTNTTQSVGYLAFETENEANEYIKVITQPHFKLLIHLTRYGNFNNIKVLKHLRFGDQFKFSEPEIVELNKLVSQIKY</sequence>
<evidence type="ECO:0000313" key="3">
    <source>
        <dbReference type="Proteomes" id="UP001058569"/>
    </source>
</evidence>
<proteinExistence type="predicted"/>
<accession>A0ABY5IYV1</accession>
<evidence type="ECO:0000259" key="1">
    <source>
        <dbReference type="PROSITE" id="PS50943"/>
    </source>
</evidence>
<dbReference type="RefSeq" id="WP_126118538.1">
    <property type="nucleotide sequence ID" value="NZ_CP101806.1"/>
</dbReference>
<dbReference type="EMBL" id="CP101806">
    <property type="protein sequence ID" value="UUD34799.1"/>
    <property type="molecule type" value="Genomic_DNA"/>
</dbReference>
<dbReference type="InterPro" id="IPR029063">
    <property type="entry name" value="SAM-dependent_MTases_sf"/>
</dbReference>
<dbReference type="CDD" id="cd02440">
    <property type="entry name" value="AdoMet_MTases"/>
    <property type="match status" value="1"/>
</dbReference>
<dbReference type="InterPro" id="IPR001387">
    <property type="entry name" value="Cro/C1-type_HTH"/>
</dbReference>
<dbReference type="InterPro" id="IPR010982">
    <property type="entry name" value="Lambda_DNA-bd_dom_sf"/>
</dbReference>